<evidence type="ECO:0000313" key="1">
    <source>
        <dbReference type="EMBL" id="OGD86043.1"/>
    </source>
</evidence>
<name>A0A1F5G2D1_9BACT</name>
<protein>
    <submittedName>
        <fullName evidence="1">Uncharacterized protein</fullName>
    </submittedName>
</protein>
<organism evidence="1 2">
    <name type="scientific">Candidatus Curtissbacteria bacterium RBG_16_39_7</name>
    <dbReference type="NCBI Taxonomy" id="1797707"/>
    <lineage>
        <taxon>Bacteria</taxon>
        <taxon>Candidatus Curtissiibacteriota</taxon>
    </lineage>
</organism>
<dbReference type="Proteomes" id="UP000176628">
    <property type="component" value="Unassembled WGS sequence"/>
</dbReference>
<accession>A0A1F5G2D1</accession>
<comment type="caution">
    <text evidence="1">The sequence shown here is derived from an EMBL/GenBank/DDBJ whole genome shotgun (WGS) entry which is preliminary data.</text>
</comment>
<dbReference type="EMBL" id="MFAV01000036">
    <property type="protein sequence ID" value="OGD86043.1"/>
    <property type="molecule type" value="Genomic_DNA"/>
</dbReference>
<proteinExistence type="predicted"/>
<reference evidence="1 2" key="1">
    <citation type="journal article" date="2016" name="Nat. Commun.">
        <title>Thousands of microbial genomes shed light on interconnected biogeochemical processes in an aquifer system.</title>
        <authorList>
            <person name="Anantharaman K."/>
            <person name="Brown C.T."/>
            <person name="Hug L.A."/>
            <person name="Sharon I."/>
            <person name="Castelle C.J."/>
            <person name="Probst A.J."/>
            <person name="Thomas B.C."/>
            <person name="Singh A."/>
            <person name="Wilkins M.J."/>
            <person name="Karaoz U."/>
            <person name="Brodie E.L."/>
            <person name="Williams K.H."/>
            <person name="Hubbard S.S."/>
            <person name="Banfield J.F."/>
        </authorList>
    </citation>
    <scope>NUCLEOTIDE SEQUENCE [LARGE SCALE GENOMIC DNA]</scope>
</reference>
<dbReference type="AlphaFoldDB" id="A0A1F5G2D1"/>
<evidence type="ECO:0000313" key="2">
    <source>
        <dbReference type="Proteomes" id="UP000176628"/>
    </source>
</evidence>
<gene>
    <name evidence="1" type="ORF">A2Z23_01160</name>
</gene>
<sequence>MSPEQERQPRKDLKSVMKQSLRSLIENNSRLTEFLLQQIDGKEVAEISPEIAAALQFTEEFSHAARVLVEARGEIVFSGDQENPTSTEKDQAVDVGKKPTTFADLLRKRIDEALPQGRDFIKKKEILDFMTGSRGDRKFLATKHLKHGKWSREDAIQILQEYLTFPTKNLKEKKSYKRFQILQTLRVHVDTLKEWSEVVGHDWQKDPTVDFETAMQIRGLVQLGKILERRKN</sequence>